<dbReference type="Proteomes" id="UP000004906">
    <property type="component" value="Unassembled WGS sequence"/>
</dbReference>
<dbReference type="InterPro" id="IPR039651">
    <property type="entry name" value="FixC-like"/>
</dbReference>
<comment type="caution">
    <text evidence="12">The sequence shown here is derived from an EMBL/GenBank/DDBJ whole genome shotgun (WGS) entry which is preliminary data.</text>
</comment>
<evidence type="ECO:0000256" key="9">
    <source>
        <dbReference type="ARBA" id="ARBA00037588"/>
    </source>
</evidence>
<name>A0A6C8GUW0_SALET</name>
<comment type="cofactor">
    <cofactor evidence="1 10">
        <name>FAD</name>
        <dbReference type="ChEBI" id="CHEBI:57692"/>
    </cofactor>
</comment>
<evidence type="ECO:0000313" key="13">
    <source>
        <dbReference type="Proteomes" id="UP000004906"/>
    </source>
</evidence>
<proteinExistence type="inferred from homology"/>
<dbReference type="EMBL" id="AFCI01000056">
    <property type="protein sequence ID" value="EHC42135.1"/>
    <property type="molecule type" value="Genomic_DNA"/>
</dbReference>
<dbReference type="PANTHER" id="PTHR43624">
    <property type="entry name" value="ELECTRON TRANSFER FLAVOPROTEIN-QUINONE OXIDOREDUCTASE YDIS-RELATED"/>
    <property type="match status" value="1"/>
</dbReference>
<dbReference type="InterPro" id="IPR036188">
    <property type="entry name" value="FAD/NAD-bd_sf"/>
</dbReference>
<evidence type="ECO:0000256" key="8">
    <source>
        <dbReference type="ARBA" id="ARBA00023002"/>
    </source>
</evidence>
<accession>A0A6C8GUW0</accession>
<comment type="function">
    <text evidence="10">Part of an electron transfer system.</text>
</comment>
<dbReference type="PANTHER" id="PTHR43624:SF1">
    <property type="entry name" value="PROTEIN FIXC"/>
    <property type="match status" value="1"/>
</dbReference>
<evidence type="ECO:0000259" key="11">
    <source>
        <dbReference type="Pfam" id="PF01494"/>
    </source>
</evidence>
<dbReference type="Gene3D" id="3.50.50.60">
    <property type="entry name" value="FAD/NAD(P)-binding domain"/>
    <property type="match status" value="1"/>
</dbReference>
<comment type="similarity">
    <text evidence="2 10">Belongs to the ETF-QO/FixC family.</text>
</comment>
<dbReference type="NCBIfam" id="NF007542">
    <property type="entry name" value="PRK10157.1"/>
    <property type="match status" value="1"/>
</dbReference>
<keyword evidence="7" id="KW-0249">Electron transport</keyword>
<evidence type="ECO:0000256" key="5">
    <source>
        <dbReference type="ARBA" id="ARBA00022630"/>
    </source>
</evidence>
<gene>
    <name evidence="12" type="ORF">LTSEADE_0141</name>
</gene>
<dbReference type="InterPro" id="IPR002938">
    <property type="entry name" value="FAD-bd"/>
</dbReference>
<organism evidence="12 13">
    <name type="scientific">Salmonella enterica subsp. enterica serovar Adelaide str. A4-669</name>
    <dbReference type="NCBI Taxonomy" id="913063"/>
    <lineage>
        <taxon>Bacteria</taxon>
        <taxon>Pseudomonadati</taxon>
        <taxon>Pseudomonadota</taxon>
        <taxon>Gammaproteobacteria</taxon>
        <taxon>Enterobacterales</taxon>
        <taxon>Enterobacteriaceae</taxon>
        <taxon>Salmonella</taxon>
    </lineage>
</organism>
<evidence type="ECO:0000256" key="3">
    <source>
        <dbReference type="ARBA" id="ARBA00019877"/>
    </source>
</evidence>
<keyword evidence="6 10" id="KW-0274">FAD</keyword>
<sequence length="430" mass="46148">MSEDIFDAIIVGAGLAGSVAALVLAREGAQVLVIERGNSAGAKNVTGGRLYAHSLERIIPGFADQAPIERMITHEKLAFMTDNGAMTIDYCNGEDASASQVSYSVLRSKFDAWLMEQAEEAGAQLITGIRVDNVVQRDGRVVGVEADGDILEAKVVILADGVNSLLAEKLGMAKRVEASHVAVGVKELIELPKSVIEDRFQLQGNEGAACLFAGAPTDGLMGGGFLYTNETTLSLGLVCGLHHLKDAKKSVPQMLEDFKQHPAVAPLIAGGKLVEYAAHVVPEAGMNMQPELVGDGVLIAGDAAGMCMNLGFTIRGMDLAISAGEAAAKTVLSAMKRDDFSKQSLGEYRQHLDEGPMRDMRMYQKLPAFLDNPRMFTAYPEMAVSIARDLPEMAVSIARERATCSPWMAPRRCRCVKKSCAMRRKWASST</sequence>
<dbReference type="GO" id="GO:0071949">
    <property type="term" value="F:FAD binding"/>
    <property type="evidence" value="ECO:0007669"/>
    <property type="project" value="UniProtKB-UniRule"/>
</dbReference>
<dbReference type="Pfam" id="PF01494">
    <property type="entry name" value="FAD_binding_3"/>
    <property type="match status" value="1"/>
</dbReference>
<dbReference type="PRINTS" id="PR00420">
    <property type="entry name" value="RNGMNOXGNASE"/>
</dbReference>
<reference evidence="12 13" key="1">
    <citation type="journal article" date="2011" name="BMC Genomics">
        <title>Genome sequencing reveals diversification of virulence factor content and possible host adaptation in distinct subpopulations of Salmonella enterica.</title>
        <authorList>
            <person name="den Bakker H.C."/>
            <person name="Moreno Switt A.I."/>
            <person name="Govoni G."/>
            <person name="Cummings C.A."/>
            <person name="Ranieri M.L."/>
            <person name="Degoricija L."/>
            <person name="Hoelzer K."/>
            <person name="Rodriguez-Rivera L.D."/>
            <person name="Brown S."/>
            <person name="Bolchacova E."/>
            <person name="Furtado M.R."/>
            <person name="Wiedmann M."/>
        </authorList>
    </citation>
    <scope>NUCLEOTIDE SEQUENCE [LARGE SCALE GENOMIC DNA]</scope>
    <source>
        <strain evidence="12 13">A4-669</strain>
    </source>
</reference>
<dbReference type="SUPFAM" id="SSF54373">
    <property type="entry name" value="FAD-linked reductases, C-terminal domain"/>
    <property type="match status" value="1"/>
</dbReference>
<dbReference type="SUPFAM" id="SSF51905">
    <property type="entry name" value="FAD/NAD(P)-binding domain"/>
    <property type="match status" value="1"/>
</dbReference>
<keyword evidence="4" id="KW-0813">Transport</keyword>
<comment type="function">
    <text evidence="9">Could be part of an electron transfer system required for anaerobic carnitine reduction.</text>
</comment>
<dbReference type="GO" id="GO:0016491">
    <property type="term" value="F:oxidoreductase activity"/>
    <property type="evidence" value="ECO:0007669"/>
    <property type="project" value="UniProtKB-UniRule"/>
</dbReference>
<keyword evidence="5 10" id="KW-0285">Flavoprotein</keyword>
<evidence type="ECO:0000256" key="6">
    <source>
        <dbReference type="ARBA" id="ARBA00022827"/>
    </source>
</evidence>
<dbReference type="AlphaFoldDB" id="A0A6C8GUW0"/>
<evidence type="ECO:0000256" key="7">
    <source>
        <dbReference type="ARBA" id="ARBA00022982"/>
    </source>
</evidence>
<evidence type="ECO:0000256" key="10">
    <source>
        <dbReference type="RuleBase" id="RU366069"/>
    </source>
</evidence>
<feature type="domain" description="FAD-binding" evidence="11">
    <location>
        <begin position="7"/>
        <end position="185"/>
    </location>
</feature>
<dbReference type="NCBIfam" id="NF007450">
    <property type="entry name" value="PRK10015.1"/>
    <property type="match status" value="1"/>
</dbReference>
<evidence type="ECO:0000256" key="1">
    <source>
        <dbReference type="ARBA" id="ARBA00001974"/>
    </source>
</evidence>
<protein>
    <recommendedName>
        <fullName evidence="3 10">Protein FixC</fullName>
    </recommendedName>
</protein>
<evidence type="ECO:0000313" key="12">
    <source>
        <dbReference type="EMBL" id="EHC42135.1"/>
    </source>
</evidence>
<evidence type="ECO:0000256" key="2">
    <source>
        <dbReference type="ARBA" id="ARBA00006796"/>
    </source>
</evidence>
<evidence type="ECO:0000256" key="4">
    <source>
        <dbReference type="ARBA" id="ARBA00022448"/>
    </source>
</evidence>
<keyword evidence="8 10" id="KW-0560">Oxidoreductase</keyword>